<evidence type="ECO:0000313" key="1">
    <source>
        <dbReference type="EMBL" id="ELQ37374.1"/>
    </source>
</evidence>
<reference evidence="1" key="1">
    <citation type="journal article" date="2012" name="PLoS Genet.">
        <title>Comparative analysis of the genomes of two field isolates of the rice blast fungus Magnaporthe oryzae.</title>
        <authorList>
            <person name="Xue M."/>
            <person name="Yang J."/>
            <person name="Li Z."/>
            <person name="Hu S."/>
            <person name="Yao N."/>
            <person name="Dean R.A."/>
            <person name="Zhao W."/>
            <person name="Shen M."/>
            <person name="Zhang H."/>
            <person name="Li C."/>
            <person name="Liu L."/>
            <person name="Cao L."/>
            <person name="Xu X."/>
            <person name="Xing Y."/>
            <person name="Hsiang T."/>
            <person name="Zhang Z."/>
            <person name="Xu J.R."/>
            <person name="Peng Y.L."/>
        </authorList>
    </citation>
    <scope>NUCLEOTIDE SEQUENCE</scope>
    <source>
        <strain evidence="1">Y34</strain>
    </source>
</reference>
<sequence length="256" mass="29344">MDSQVFETQCLLNLACTLFHTQNNRGAIRSASYGLAGRHARLPDKIPLSVCLELALVERVGVVYGPACRRVQFIPSYYFIPLDEAVYQVLVLLGKWVNSVDLSDLAVSHINKVVAFCVDMINVDGNADAFANLEGELDKNKARLKKKRKRNIFIFQNGKFREGDWASTKEARWGYTLPDDIRQKESPTGGKGLHKGKRHVTSRNCQKRDIINISHINYNRTNNISAMEYIKHITSRDIIYIKYVYYHIDKFDFKIV</sequence>
<name>A0AA97NVW1_PYRO3</name>
<dbReference type="AlphaFoldDB" id="A0AA97NVW1"/>
<protein>
    <submittedName>
        <fullName evidence="1">Uncharacterized protein</fullName>
    </submittedName>
</protein>
<accession>A0AA97NVW1</accession>
<organism evidence="1">
    <name type="scientific">Pyricularia oryzae (strain Y34)</name>
    <name type="common">Rice blast fungus</name>
    <name type="synonym">Magnaporthe oryzae</name>
    <dbReference type="NCBI Taxonomy" id="1143189"/>
    <lineage>
        <taxon>Eukaryota</taxon>
        <taxon>Fungi</taxon>
        <taxon>Dikarya</taxon>
        <taxon>Ascomycota</taxon>
        <taxon>Pezizomycotina</taxon>
        <taxon>Sordariomycetes</taxon>
        <taxon>Sordariomycetidae</taxon>
        <taxon>Magnaporthales</taxon>
        <taxon>Pyriculariaceae</taxon>
        <taxon>Pyricularia</taxon>
    </lineage>
</organism>
<dbReference type="EMBL" id="JH793418">
    <property type="protein sequence ID" value="ELQ37374.1"/>
    <property type="molecule type" value="Genomic_DNA"/>
</dbReference>
<gene>
    <name evidence="1" type="ORF">OOU_Y34scaffold00598g7</name>
</gene>
<dbReference type="Proteomes" id="UP000011086">
    <property type="component" value="Unassembled WGS sequence"/>
</dbReference>
<proteinExistence type="predicted"/>